<dbReference type="RefSeq" id="WP_184095255.1">
    <property type="nucleotide sequence ID" value="NZ_JACHHS010000026.1"/>
</dbReference>
<dbReference type="KEGG" id="acel:acsn021_06440"/>
<dbReference type="AlphaFoldDB" id="A0A6S6R0D5"/>
<proteinExistence type="predicted"/>
<evidence type="ECO:0000313" key="1">
    <source>
        <dbReference type="EMBL" id="BCJ93075.1"/>
    </source>
</evidence>
<organism evidence="1 2">
    <name type="scientific">Anaerocolumna cellulosilytica</name>
    <dbReference type="NCBI Taxonomy" id="433286"/>
    <lineage>
        <taxon>Bacteria</taxon>
        <taxon>Bacillati</taxon>
        <taxon>Bacillota</taxon>
        <taxon>Clostridia</taxon>
        <taxon>Lachnospirales</taxon>
        <taxon>Lachnospiraceae</taxon>
        <taxon>Anaerocolumna</taxon>
    </lineage>
</organism>
<dbReference type="Proteomes" id="UP000515561">
    <property type="component" value="Chromosome"/>
</dbReference>
<reference evidence="1 2" key="1">
    <citation type="journal article" date="2016" name="Int. J. Syst. Evol. Microbiol.">
        <title>Descriptions of Anaerotaenia torta gen. nov., sp. nov. and Anaerocolumna cellulosilytica gen. nov., sp. nov. isolated from a methanogenic reactor of cattle waste.</title>
        <authorList>
            <person name="Uek A."/>
            <person name="Ohtaki Y."/>
            <person name="Kaku N."/>
            <person name="Ueki K."/>
        </authorList>
    </citation>
    <scope>NUCLEOTIDE SEQUENCE [LARGE SCALE GENOMIC DNA]</scope>
    <source>
        <strain evidence="1 2">SN021</strain>
    </source>
</reference>
<sequence>MVTYRVHFYNIDPADYYGNIASVDGVKYLRVTYKDVYYRINNSYKWNWEKEKEEVPYHYFRYEPISWRVLNEENGILLLVSDRVLYSDNYNNASEAITWEKSSIRNELNTVFWNRPLVIVNKRIF</sequence>
<protein>
    <submittedName>
        <fullName evidence="1">Uncharacterized protein</fullName>
    </submittedName>
</protein>
<evidence type="ECO:0000313" key="2">
    <source>
        <dbReference type="Proteomes" id="UP000515561"/>
    </source>
</evidence>
<gene>
    <name evidence="1" type="ORF">acsn021_06440</name>
</gene>
<name>A0A6S6R0D5_9FIRM</name>
<accession>A0A6S6R0D5</accession>
<dbReference type="EMBL" id="AP023367">
    <property type="protein sequence ID" value="BCJ93075.1"/>
    <property type="molecule type" value="Genomic_DNA"/>
</dbReference>
<keyword evidence="2" id="KW-1185">Reference proteome</keyword>